<keyword evidence="3" id="KW-0560">Oxidoreductase</keyword>
<dbReference type="PRINTS" id="PR00069">
    <property type="entry name" value="ALDKETRDTASE"/>
</dbReference>
<dbReference type="PANTHER" id="PTHR43827:SF3">
    <property type="entry name" value="NADP-DEPENDENT OXIDOREDUCTASE DOMAIN-CONTAINING PROTEIN"/>
    <property type="match status" value="1"/>
</dbReference>
<feature type="site" description="Lowers pKa of active site Tyr" evidence="6">
    <location>
        <position position="76"/>
    </location>
</feature>
<dbReference type="GO" id="GO:0016616">
    <property type="term" value="F:oxidoreductase activity, acting on the CH-OH group of donors, NAD or NADP as acceptor"/>
    <property type="evidence" value="ECO:0007669"/>
    <property type="project" value="UniProtKB-ARBA"/>
</dbReference>
<dbReference type="Gene3D" id="3.20.20.100">
    <property type="entry name" value="NADP-dependent oxidoreductase domain"/>
    <property type="match status" value="1"/>
</dbReference>
<dbReference type="InterPro" id="IPR036812">
    <property type="entry name" value="NAD(P)_OxRdtase_dom_sf"/>
</dbReference>
<feature type="binding site" evidence="5">
    <location>
        <position position="109"/>
    </location>
    <ligand>
        <name>substrate</name>
    </ligand>
</feature>
<dbReference type="PROSITE" id="PS00062">
    <property type="entry name" value="ALDOKETO_REDUCTASE_2"/>
    <property type="match status" value="1"/>
</dbReference>
<dbReference type="SUPFAM" id="SSF51430">
    <property type="entry name" value="NAD(P)-linked oxidoreductase"/>
    <property type="match status" value="1"/>
</dbReference>
<accession>A0A437S5V6</accession>
<dbReference type="FunFam" id="3.20.20.100:FF:000002">
    <property type="entry name" value="2,5-diketo-D-gluconic acid reductase A"/>
    <property type="match status" value="1"/>
</dbReference>
<evidence type="ECO:0000259" key="7">
    <source>
        <dbReference type="Pfam" id="PF00248"/>
    </source>
</evidence>
<keyword evidence="2" id="KW-0521">NADP</keyword>
<dbReference type="EMBL" id="RLIH01000011">
    <property type="protein sequence ID" value="RVU54389.1"/>
    <property type="molecule type" value="Genomic_DNA"/>
</dbReference>
<evidence type="ECO:0000256" key="5">
    <source>
        <dbReference type="PIRSR" id="PIRSR000097-2"/>
    </source>
</evidence>
<dbReference type="InterPro" id="IPR023210">
    <property type="entry name" value="NADP_OxRdtase_dom"/>
</dbReference>
<dbReference type="OrthoDB" id="9804790at2"/>
<dbReference type="PANTHER" id="PTHR43827">
    <property type="entry name" value="2,5-DIKETO-D-GLUCONIC ACID REDUCTASE"/>
    <property type="match status" value="1"/>
</dbReference>
<gene>
    <name evidence="8" type="ORF">EF514_08055</name>
</gene>
<dbReference type="InterPro" id="IPR018170">
    <property type="entry name" value="Aldo/ket_reductase_CS"/>
</dbReference>
<dbReference type="AlphaFoldDB" id="A0A437S5V6"/>
<dbReference type="PIRSF" id="PIRSF000097">
    <property type="entry name" value="AKR"/>
    <property type="match status" value="1"/>
</dbReference>
<comment type="similarity">
    <text evidence="1">Belongs to the aldo/keto reductase family.</text>
</comment>
<feature type="active site" description="Proton donor" evidence="4">
    <location>
        <position position="52"/>
    </location>
</feature>
<keyword evidence="9" id="KW-1185">Reference proteome</keyword>
<dbReference type="Pfam" id="PF00248">
    <property type="entry name" value="Aldo_ket_red"/>
    <property type="match status" value="1"/>
</dbReference>
<comment type="caution">
    <text evidence="8">The sequence shown here is derived from an EMBL/GenBank/DDBJ whole genome shotgun (WGS) entry which is preliminary data.</text>
</comment>
<name>A0A437S5V6_9FIRM</name>
<protein>
    <submittedName>
        <fullName evidence="8">Aldo/keto reductase</fullName>
    </submittedName>
</protein>
<evidence type="ECO:0000256" key="4">
    <source>
        <dbReference type="PIRSR" id="PIRSR000097-1"/>
    </source>
</evidence>
<evidence type="ECO:0000256" key="2">
    <source>
        <dbReference type="ARBA" id="ARBA00022857"/>
    </source>
</evidence>
<dbReference type="InterPro" id="IPR020471">
    <property type="entry name" value="AKR"/>
</dbReference>
<evidence type="ECO:0000313" key="8">
    <source>
        <dbReference type="EMBL" id="RVU54389.1"/>
    </source>
</evidence>
<evidence type="ECO:0000256" key="1">
    <source>
        <dbReference type="ARBA" id="ARBA00007905"/>
    </source>
</evidence>
<sequence>MFDMKYYLLNNGNKIPALGFGTYTITDEPTLRKVLLQCANSNYELIDTAYVYGNEHIIGKILKKENLLDTFQIATKIWPAEFGREETKRAVERSLKLLKRDYIDIMYLHWPGDDMEKSWKVLENYYEQGIFKNIGVSNFYENHIDKILTTANIVPQINQVEIHPMLQKTQLLKYLKSKNIQPMAWSPLAKADLELFENKTIAALANKYKKSVAQIILSWHISRNTAIIPRTTKEKRVAENIDIFNFNLSTEDLREIEKLDIGKHTSQSPVDEKWLKSIRYEDFI</sequence>
<evidence type="ECO:0000313" key="9">
    <source>
        <dbReference type="Proteomes" id="UP000288812"/>
    </source>
</evidence>
<reference evidence="8 9" key="1">
    <citation type="submission" date="2018-11" db="EMBL/GenBank/DDBJ databases">
        <title>Genome sequencing and assembly of Anaerosphaera sp. nov., GS7-6-2.</title>
        <authorList>
            <person name="Rettenmaier R."/>
            <person name="Liebl W."/>
            <person name="Zverlov V."/>
        </authorList>
    </citation>
    <scope>NUCLEOTIDE SEQUENCE [LARGE SCALE GENOMIC DNA]</scope>
    <source>
        <strain evidence="8 9">GS7-6-2</strain>
    </source>
</reference>
<feature type="domain" description="NADP-dependent oxidoreductase" evidence="7">
    <location>
        <begin position="18"/>
        <end position="260"/>
    </location>
</feature>
<dbReference type="CDD" id="cd19071">
    <property type="entry name" value="AKR_AKR1-5-like"/>
    <property type="match status" value="1"/>
</dbReference>
<dbReference type="Proteomes" id="UP000288812">
    <property type="component" value="Unassembled WGS sequence"/>
</dbReference>
<proteinExistence type="inferred from homology"/>
<organism evidence="8 9">
    <name type="scientific">Anaerosphaera multitolerans</name>
    <dbReference type="NCBI Taxonomy" id="2487351"/>
    <lineage>
        <taxon>Bacteria</taxon>
        <taxon>Bacillati</taxon>
        <taxon>Bacillota</taxon>
        <taxon>Tissierellia</taxon>
        <taxon>Tissierellales</taxon>
        <taxon>Peptoniphilaceae</taxon>
        <taxon>Anaerosphaera</taxon>
    </lineage>
</organism>
<evidence type="ECO:0000256" key="3">
    <source>
        <dbReference type="ARBA" id="ARBA00023002"/>
    </source>
</evidence>
<evidence type="ECO:0000256" key="6">
    <source>
        <dbReference type="PIRSR" id="PIRSR000097-3"/>
    </source>
</evidence>